<organism evidence="2 3">
    <name type="scientific">Floridaenema aerugineum BLCC-F46</name>
    <dbReference type="NCBI Taxonomy" id="3153654"/>
    <lineage>
        <taxon>Bacteria</taxon>
        <taxon>Bacillati</taxon>
        <taxon>Cyanobacteriota</taxon>
        <taxon>Cyanophyceae</taxon>
        <taxon>Oscillatoriophycideae</taxon>
        <taxon>Aerosakkonematales</taxon>
        <taxon>Aerosakkonemataceae</taxon>
        <taxon>Floridanema</taxon>
        <taxon>Floridanema aerugineum</taxon>
    </lineage>
</organism>
<keyword evidence="1" id="KW-0472">Membrane</keyword>
<sequence length="177" mass="19551">MRTELRVKWLLYILHQNRDRGFTFWELIIILFILGLLVAIALPSFLPDTVKDKQAEPKQYVSSINKAQQAYYTENGTFVTENTPAGWASLAVGIKTQTANYKYLISSIGEDGINAFAIPLNKNNKGYTGVVGLFGTNPRDNTTQAIVCETNKAGEEPIPGEVTATEVKCGSNSHPLR</sequence>
<dbReference type="InterPro" id="IPR031975">
    <property type="entry name" value="Pilin_GH"/>
</dbReference>
<dbReference type="InterPro" id="IPR045584">
    <property type="entry name" value="Pilin-like"/>
</dbReference>
<proteinExistence type="predicted"/>
<dbReference type="Proteomes" id="UP001576774">
    <property type="component" value="Unassembled WGS sequence"/>
</dbReference>
<gene>
    <name evidence="2" type="ORF">ACE1CC_25875</name>
</gene>
<dbReference type="RefSeq" id="WP_413273310.1">
    <property type="nucleotide sequence ID" value="NZ_JBHFNQ010000200.1"/>
</dbReference>
<keyword evidence="3" id="KW-1185">Reference proteome</keyword>
<evidence type="ECO:0000313" key="2">
    <source>
        <dbReference type="EMBL" id="MFB2880291.1"/>
    </source>
</evidence>
<dbReference type="Gene3D" id="3.30.700.10">
    <property type="entry name" value="Glycoprotein, Type 4 Pilin"/>
    <property type="match status" value="1"/>
</dbReference>
<keyword evidence="1" id="KW-0812">Transmembrane</keyword>
<protein>
    <submittedName>
        <fullName evidence="2">Type IV pilin-like G/H family protein</fullName>
    </submittedName>
</protein>
<reference evidence="2 3" key="1">
    <citation type="submission" date="2024-09" db="EMBL/GenBank/DDBJ databases">
        <title>Floridaenema gen nov. (Aerosakkonemataceae, Aerosakkonematales ord. nov., Cyanobacteria) from benthic tropical and subtropical fresh waters, with the description of four new species.</title>
        <authorList>
            <person name="Moretto J.A."/>
            <person name="Berthold D.E."/>
            <person name="Lefler F.W."/>
            <person name="Huang I.-S."/>
            <person name="Laughinghouse H. IV."/>
        </authorList>
    </citation>
    <scope>NUCLEOTIDE SEQUENCE [LARGE SCALE GENOMIC DNA]</scope>
    <source>
        <strain evidence="2 3">BLCC-F46</strain>
    </source>
</reference>
<dbReference type="SUPFAM" id="SSF54523">
    <property type="entry name" value="Pili subunits"/>
    <property type="match status" value="1"/>
</dbReference>
<evidence type="ECO:0000256" key="1">
    <source>
        <dbReference type="SAM" id="Phobius"/>
    </source>
</evidence>
<dbReference type="Pfam" id="PF16734">
    <property type="entry name" value="Pilin_GH"/>
    <property type="match status" value="1"/>
</dbReference>
<dbReference type="EMBL" id="JBHFNQ010000200">
    <property type="protein sequence ID" value="MFB2880291.1"/>
    <property type="molecule type" value="Genomic_DNA"/>
</dbReference>
<comment type="caution">
    <text evidence="2">The sequence shown here is derived from an EMBL/GenBank/DDBJ whole genome shotgun (WGS) entry which is preliminary data.</text>
</comment>
<evidence type="ECO:0000313" key="3">
    <source>
        <dbReference type="Proteomes" id="UP001576774"/>
    </source>
</evidence>
<name>A0ABV4XBW7_9CYAN</name>
<keyword evidence="1" id="KW-1133">Transmembrane helix</keyword>
<feature type="transmembrane region" description="Helical" evidence="1">
    <location>
        <begin position="21"/>
        <end position="46"/>
    </location>
</feature>
<accession>A0ABV4XBW7</accession>